<accession>A0A1Y0AZP4</accession>
<organism evidence="1">
    <name type="scientific">Utricularia reniformis</name>
    <dbReference type="NCBI Taxonomy" id="192314"/>
    <lineage>
        <taxon>Eukaryota</taxon>
        <taxon>Viridiplantae</taxon>
        <taxon>Streptophyta</taxon>
        <taxon>Embryophyta</taxon>
        <taxon>Tracheophyta</taxon>
        <taxon>Spermatophyta</taxon>
        <taxon>Magnoliopsida</taxon>
        <taxon>eudicotyledons</taxon>
        <taxon>Gunneridae</taxon>
        <taxon>Pentapetalae</taxon>
        <taxon>asterids</taxon>
        <taxon>lamiids</taxon>
        <taxon>Lamiales</taxon>
        <taxon>Lentibulariaceae</taxon>
        <taxon>Utricularia</taxon>
    </lineage>
</organism>
<name>A0A1Y0AZP4_9LAMI</name>
<reference evidence="1" key="1">
    <citation type="submission" date="2017-03" db="EMBL/GenBank/DDBJ databases">
        <title>The mitochondrial genome of the carnivorous plant Utricularia reniformis (Lentibulariaceae): structure, comparative analysis and evolutionary landmarks.</title>
        <authorList>
            <person name="Silva S.R."/>
            <person name="Alvarenga D.O."/>
            <person name="Michael T.P."/>
            <person name="Miranda V.F.O."/>
            <person name="Varani A.M."/>
        </authorList>
    </citation>
    <scope>NUCLEOTIDE SEQUENCE</scope>
</reference>
<proteinExistence type="predicted"/>
<sequence length="92" mass="10426">MVLPFILIPDYQHQTGSRDLIGTPVYFCCRGKLLIDRGTERTLTKITTGTATGHLLTRDFFSLLFSGVNLMPNLFRTLYNSPLTRCLFALLE</sequence>
<protein>
    <submittedName>
        <fullName evidence="1">Uncharacterized protein</fullName>
    </submittedName>
</protein>
<geneLocation type="mitochondrion" evidence="1"/>
<dbReference type="EMBL" id="KY774314">
    <property type="protein sequence ID" value="ART30601.1"/>
    <property type="molecule type" value="Genomic_DNA"/>
</dbReference>
<gene>
    <name evidence="1" type="ORF">AEK19_MT0328</name>
</gene>
<evidence type="ECO:0000313" key="1">
    <source>
        <dbReference type="EMBL" id="ART30601.1"/>
    </source>
</evidence>
<dbReference type="AlphaFoldDB" id="A0A1Y0AZP4"/>
<keyword evidence="1" id="KW-0496">Mitochondrion</keyword>